<feature type="non-terminal residue" evidence="2">
    <location>
        <position position="1"/>
    </location>
</feature>
<dbReference type="AlphaFoldDB" id="A0A7J8YRY7"/>
<dbReference type="PANTHER" id="PTHR48060">
    <property type="entry name" value="DNA DAMAGE-REPAIR/TOLERATION PROTEIN DRT100"/>
    <property type="match status" value="1"/>
</dbReference>
<keyword evidence="1" id="KW-0732">Signal</keyword>
<dbReference type="Proteomes" id="UP000593577">
    <property type="component" value="Unassembled WGS sequence"/>
</dbReference>
<protein>
    <submittedName>
        <fullName evidence="2">Uncharacterized protein</fullName>
    </submittedName>
</protein>
<reference evidence="2 3" key="1">
    <citation type="journal article" date="2019" name="Genome Biol. Evol.">
        <title>Insights into the evolution of the New World diploid cottons (Gossypium, subgenus Houzingenia) based on genome sequencing.</title>
        <authorList>
            <person name="Grover C.E."/>
            <person name="Arick M.A. 2nd"/>
            <person name="Thrash A."/>
            <person name="Conover J.L."/>
            <person name="Sanders W.S."/>
            <person name="Peterson D.G."/>
            <person name="Frelichowski J.E."/>
            <person name="Scheffler J.A."/>
            <person name="Scheffler B.E."/>
            <person name="Wendel J.F."/>
        </authorList>
    </citation>
    <scope>NUCLEOTIDE SEQUENCE [LARGE SCALE GENOMIC DNA]</scope>
    <source>
        <strain evidence="2">185</strain>
        <tissue evidence="2">Leaf</tissue>
    </source>
</reference>
<organism evidence="2 3">
    <name type="scientific">Gossypium aridum</name>
    <name type="common">American cotton</name>
    <name type="synonym">Erioxylum aridum</name>
    <dbReference type="NCBI Taxonomy" id="34290"/>
    <lineage>
        <taxon>Eukaryota</taxon>
        <taxon>Viridiplantae</taxon>
        <taxon>Streptophyta</taxon>
        <taxon>Embryophyta</taxon>
        <taxon>Tracheophyta</taxon>
        <taxon>Spermatophyta</taxon>
        <taxon>Magnoliopsida</taxon>
        <taxon>eudicotyledons</taxon>
        <taxon>Gunneridae</taxon>
        <taxon>Pentapetalae</taxon>
        <taxon>rosids</taxon>
        <taxon>malvids</taxon>
        <taxon>Malvales</taxon>
        <taxon>Malvaceae</taxon>
        <taxon>Malvoideae</taxon>
        <taxon>Gossypium</taxon>
    </lineage>
</organism>
<keyword evidence="3" id="KW-1185">Reference proteome</keyword>
<evidence type="ECO:0000313" key="3">
    <source>
        <dbReference type="Proteomes" id="UP000593577"/>
    </source>
</evidence>
<dbReference type="InterPro" id="IPR053211">
    <property type="entry name" value="DNA_repair-toleration"/>
</dbReference>
<proteinExistence type="predicted"/>
<gene>
    <name evidence="2" type="ORF">Goari_027192</name>
</gene>
<evidence type="ECO:0000313" key="2">
    <source>
        <dbReference type="EMBL" id="MBA0702285.1"/>
    </source>
</evidence>
<accession>A0A7J8YRY7</accession>
<name>A0A7J8YRY7_GOSAI</name>
<sequence length="275" mass="30921">MPLKNGGVRLRKVRDDNKDCMIKSANYTTDEIIIGYGYSSLVAIPSHLRIEEKRLTLLYLEMKSQNGSANRDPALDGCSGKRVSAIELTSIVEIPVIMDLFFKDKCGECETKNLRIMDCSDHECHELQMSFQGTKKFPCVKAKKCGVRIIYEKDLEEIKEVQCHTTQSSPNFEHIHHHSTDKDGSADSTSLVKRKLYLNLCQIATFEAILSMNSPNITTDQSAFLALNSHVTHDTHNLLITNWSNSISICNRIGVTCGSKQHRVTTLNLSRMDLA</sequence>
<dbReference type="PANTHER" id="PTHR48060:SF21">
    <property type="entry name" value="L DOMAIN-LIKE PROTEIN"/>
    <property type="match status" value="1"/>
</dbReference>
<comment type="caution">
    <text evidence="2">The sequence shown here is derived from an EMBL/GenBank/DDBJ whole genome shotgun (WGS) entry which is preliminary data.</text>
</comment>
<dbReference type="EMBL" id="JABFAA010350324">
    <property type="protein sequence ID" value="MBA0702285.1"/>
    <property type="molecule type" value="Genomic_DNA"/>
</dbReference>
<evidence type="ECO:0000256" key="1">
    <source>
        <dbReference type="ARBA" id="ARBA00022729"/>
    </source>
</evidence>